<accession>A0A1H1DIL3</accession>
<dbReference type="RefSeq" id="WP_090802572.1">
    <property type="nucleotide sequence ID" value="NZ_FNKX01000001.1"/>
</dbReference>
<dbReference type="InterPro" id="IPR053165">
    <property type="entry name" value="HSI-I_assembly_Hcp1"/>
</dbReference>
<name>A0A1H1DIL3_9BURK</name>
<gene>
    <name evidence="1" type="ORF">SAMN05445850_1660</name>
</gene>
<organism evidence="1 2">
    <name type="scientific">Paraburkholderia tuberum</name>
    <dbReference type="NCBI Taxonomy" id="157910"/>
    <lineage>
        <taxon>Bacteria</taxon>
        <taxon>Pseudomonadati</taxon>
        <taxon>Pseudomonadota</taxon>
        <taxon>Betaproteobacteria</taxon>
        <taxon>Burkholderiales</taxon>
        <taxon>Burkholderiaceae</taxon>
        <taxon>Paraburkholderia</taxon>
    </lineage>
</organism>
<dbReference type="EMBL" id="FNKX01000001">
    <property type="protein sequence ID" value="SDQ76028.1"/>
    <property type="molecule type" value="Genomic_DNA"/>
</dbReference>
<evidence type="ECO:0000313" key="2">
    <source>
        <dbReference type="Proteomes" id="UP000199365"/>
    </source>
</evidence>
<proteinExistence type="predicted"/>
<dbReference type="Proteomes" id="UP000199365">
    <property type="component" value="Unassembled WGS sequence"/>
</dbReference>
<sequence>MEQDIFIKIDGIDGESQDAAHLNEIDVIGWRWQVTQPTGMLAGSSRHVPTATVSDLEFTHLMDRASPNLAKYCFSGEHISEAKLTVRRAGGVPHEYARITMYDVIVSYVEPIGGGHCCHEQVRLSFARMRHEYILQNNQGRSGGTVTALIDIRANRQG</sequence>
<dbReference type="Pfam" id="PF05638">
    <property type="entry name" value="T6SS_HCP"/>
    <property type="match status" value="1"/>
</dbReference>
<dbReference type="STRING" id="157910.SAMN05445850_1660"/>
<keyword evidence="2" id="KW-1185">Reference proteome</keyword>
<reference evidence="2" key="1">
    <citation type="submission" date="2016-10" db="EMBL/GenBank/DDBJ databases">
        <authorList>
            <person name="Varghese N."/>
            <person name="Submissions S."/>
        </authorList>
    </citation>
    <scope>NUCLEOTIDE SEQUENCE [LARGE SCALE GENOMIC DNA]</scope>
    <source>
        <strain evidence="2">DUS833</strain>
    </source>
</reference>
<dbReference type="Gene3D" id="2.30.110.20">
    <property type="entry name" value="Hcp1-like"/>
    <property type="match status" value="1"/>
</dbReference>
<dbReference type="AlphaFoldDB" id="A0A1H1DIL3"/>
<dbReference type="PANTHER" id="PTHR36152">
    <property type="entry name" value="CYTOPLASMIC PROTEIN-RELATED"/>
    <property type="match status" value="1"/>
</dbReference>
<dbReference type="PANTHER" id="PTHR36152:SF5">
    <property type="entry name" value="PROTEIN HCP1"/>
    <property type="match status" value="1"/>
</dbReference>
<dbReference type="InterPro" id="IPR036624">
    <property type="entry name" value="Hcp1-lik_sf"/>
</dbReference>
<evidence type="ECO:0000313" key="1">
    <source>
        <dbReference type="EMBL" id="SDQ76028.1"/>
    </source>
</evidence>
<dbReference type="SUPFAM" id="SSF141452">
    <property type="entry name" value="Hcp1-like"/>
    <property type="match status" value="1"/>
</dbReference>
<protein>
    <submittedName>
        <fullName evidence="1">Type VI secretion system secreted protein Hcp</fullName>
    </submittedName>
</protein>
<dbReference type="InterPro" id="IPR008514">
    <property type="entry name" value="T6SS_Hcp"/>
</dbReference>